<evidence type="ECO:0000313" key="10">
    <source>
        <dbReference type="Proteomes" id="UP000762676"/>
    </source>
</evidence>
<evidence type="ECO:0000313" key="9">
    <source>
        <dbReference type="EMBL" id="GFS14595.1"/>
    </source>
</evidence>
<evidence type="ECO:0000256" key="3">
    <source>
        <dbReference type="ARBA" id="ARBA00022490"/>
    </source>
</evidence>
<accession>A0AAV4IWT9</accession>
<evidence type="ECO:0000256" key="6">
    <source>
        <dbReference type="ARBA" id="ARBA00023212"/>
    </source>
</evidence>
<reference evidence="9 10" key="1">
    <citation type="journal article" date="2021" name="Elife">
        <title>Chloroplast acquisition without the gene transfer in kleptoplastic sea slugs, Plakobranchus ocellatus.</title>
        <authorList>
            <person name="Maeda T."/>
            <person name="Takahashi S."/>
            <person name="Yoshida T."/>
            <person name="Shimamura S."/>
            <person name="Takaki Y."/>
            <person name="Nagai Y."/>
            <person name="Toyoda A."/>
            <person name="Suzuki Y."/>
            <person name="Arimoto A."/>
            <person name="Ishii H."/>
            <person name="Satoh N."/>
            <person name="Nishiyama T."/>
            <person name="Hasebe M."/>
            <person name="Maruyama T."/>
            <person name="Minagawa J."/>
            <person name="Obokata J."/>
            <person name="Shigenobu S."/>
        </authorList>
    </citation>
    <scope>NUCLEOTIDE SEQUENCE [LARGE SCALE GENOMIC DNA]</scope>
</reference>
<dbReference type="Gene3D" id="1.25.40.10">
    <property type="entry name" value="Tetratricopeptide repeat domain"/>
    <property type="match status" value="1"/>
</dbReference>
<organism evidence="9 10">
    <name type="scientific">Elysia marginata</name>
    <dbReference type="NCBI Taxonomy" id="1093978"/>
    <lineage>
        <taxon>Eukaryota</taxon>
        <taxon>Metazoa</taxon>
        <taxon>Spiralia</taxon>
        <taxon>Lophotrochozoa</taxon>
        <taxon>Mollusca</taxon>
        <taxon>Gastropoda</taxon>
        <taxon>Heterobranchia</taxon>
        <taxon>Euthyneura</taxon>
        <taxon>Panpulmonata</taxon>
        <taxon>Sacoglossa</taxon>
        <taxon>Placobranchoidea</taxon>
        <taxon>Plakobranchidae</taxon>
        <taxon>Elysia</taxon>
    </lineage>
</organism>
<evidence type="ECO:0000256" key="5">
    <source>
        <dbReference type="ARBA" id="ARBA00022803"/>
    </source>
</evidence>
<evidence type="ECO:0000256" key="4">
    <source>
        <dbReference type="ARBA" id="ARBA00022737"/>
    </source>
</evidence>
<comment type="subunit">
    <text evidence="2">Interacts with microtubules.</text>
</comment>
<dbReference type="SUPFAM" id="SSF48452">
    <property type="entry name" value="TPR-like"/>
    <property type="match status" value="1"/>
</dbReference>
<gene>
    <name evidence="9" type="ORF">ElyMa_003166500</name>
</gene>
<evidence type="ECO:0000256" key="2">
    <source>
        <dbReference type="ARBA" id="ARBA00011375"/>
    </source>
</evidence>
<dbReference type="GO" id="GO:0097431">
    <property type="term" value="C:mitotic spindle pole"/>
    <property type="evidence" value="ECO:0007669"/>
    <property type="project" value="TreeGrafter"/>
</dbReference>
<keyword evidence="4" id="KW-0677">Repeat</keyword>
<keyword evidence="6" id="KW-0206">Cytoskeleton</keyword>
<dbReference type="InterPro" id="IPR049039">
    <property type="entry name" value="RMD1-3_a_helical_rpt"/>
</dbReference>
<sequence length="331" mass="36936">MVSGIVVIGSGVAIVLYQQYVLTQSHKQLVQEVQKLNKNVSKLEKELKKPLLARSVSSDEIDDIFLDASESEPPTLKSDIERISPEGGVNGGSALETVLAQLDAQMDEAGPENLRAANETLKGLTSTEPANAEVYWRLAKSFFLLASEDLLINPSNDGSDDQKDLMKKAFEAAEMAVDADKECGEAFKWLAVIRGSITQYLPIQEQIKSAYDIKEDIMTSIRLNPKDSLSYHMLGRWCFSVYSLSWFERRIASTLFASPPTATLEEAMEAFMKAEELSPKESIDNCLYLAKCCLCKKDYNQMVSWLREGLKINGSSRDVRICSYTVRCIIM</sequence>
<comment type="caution">
    <text evidence="9">The sequence shown here is derived from an EMBL/GenBank/DDBJ whole genome shotgun (WGS) entry which is preliminary data.</text>
</comment>
<evidence type="ECO:0000256" key="1">
    <source>
        <dbReference type="ARBA" id="ARBA00004245"/>
    </source>
</evidence>
<protein>
    <recommendedName>
        <fullName evidence="7">Regulator of microtubule dynamics protein 1</fullName>
    </recommendedName>
    <alternativeName>
        <fullName evidence="8">Protein FAM82B</fullName>
    </alternativeName>
</protein>
<proteinExistence type="predicted"/>
<comment type="subcellular location">
    <subcellularLocation>
        <location evidence="1">Cytoplasm</location>
        <location evidence="1">Cytoskeleton</location>
    </subcellularLocation>
</comment>
<dbReference type="PANTHER" id="PTHR16056">
    <property type="entry name" value="REGULATOR OF MICROTUBULE DYNAMICS PROTEIN"/>
    <property type="match status" value="1"/>
</dbReference>
<keyword evidence="10" id="KW-1185">Reference proteome</keyword>
<keyword evidence="5" id="KW-0802">TPR repeat</keyword>
<dbReference type="GO" id="GO:0005739">
    <property type="term" value="C:mitochondrion"/>
    <property type="evidence" value="ECO:0007669"/>
    <property type="project" value="TreeGrafter"/>
</dbReference>
<dbReference type="EMBL" id="BMAT01006538">
    <property type="protein sequence ID" value="GFS14595.1"/>
    <property type="molecule type" value="Genomic_DNA"/>
</dbReference>
<name>A0AAV4IWT9_9GAST</name>
<dbReference type="Pfam" id="PF21033">
    <property type="entry name" value="RMD1-3"/>
    <property type="match status" value="1"/>
</dbReference>
<dbReference type="GO" id="GO:0005876">
    <property type="term" value="C:spindle microtubule"/>
    <property type="evidence" value="ECO:0007669"/>
    <property type="project" value="TreeGrafter"/>
</dbReference>
<dbReference type="GO" id="GO:0008017">
    <property type="term" value="F:microtubule binding"/>
    <property type="evidence" value="ECO:0007669"/>
    <property type="project" value="TreeGrafter"/>
</dbReference>
<dbReference type="AlphaFoldDB" id="A0AAV4IWT9"/>
<keyword evidence="3" id="KW-0963">Cytoplasm</keyword>
<dbReference type="PANTHER" id="PTHR16056:SF16">
    <property type="entry name" value="REGULATOR OF MICROTUBULE DYNAMICS PROTEIN 1"/>
    <property type="match status" value="1"/>
</dbReference>
<evidence type="ECO:0000256" key="8">
    <source>
        <dbReference type="ARBA" id="ARBA00041958"/>
    </source>
</evidence>
<dbReference type="Proteomes" id="UP000762676">
    <property type="component" value="Unassembled WGS sequence"/>
</dbReference>
<dbReference type="InterPro" id="IPR011990">
    <property type="entry name" value="TPR-like_helical_dom_sf"/>
</dbReference>
<evidence type="ECO:0000256" key="7">
    <source>
        <dbReference type="ARBA" id="ARBA00039966"/>
    </source>
</evidence>